<evidence type="ECO:0000256" key="2">
    <source>
        <dbReference type="ARBA" id="ARBA00022692"/>
    </source>
</evidence>
<evidence type="ECO:0000256" key="3">
    <source>
        <dbReference type="ARBA" id="ARBA00022989"/>
    </source>
</evidence>
<feature type="transmembrane region" description="Helical" evidence="6">
    <location>
        <begin position="31"/>
        <end position="51"/>
    </location>
</feature>
<reference evidence="7 8" key="1">
    <citation type="submission" date="2013-03" db="EMBL/GenBank/DDBJ databases">
        <title>The Genome Sequence of Phialophora europaea CBS 101466.</title>
        <authorList>
            <consortium name="The Broad Institute Genomics Platform"/>
            <person name="Cuomo C."/>
            <person name="de Hoog S."/>
            <person name="Gorbushina A."/>
            <person name="Walker B."/>
            <person name="Young S.K."/>
            <person name="Zeng Q."/>
            <person name="Gargeya S."/>
            <person name="Fitzgerald M."/>
            <person name="Haas B."/>
            <person name="Abouelleil A."/>
            <person name="Allen A.W."/>
            <person name="Alvarado L."/>
            <person name="Arachchi H.M."/>
            <person name="Berlin A.M."/>
            <person name="Chapman S.B."/>
            <person name="Gainer-Dewar J."/>
            <person name="Goldberg J."/>
            <person name="Griggs A."/>
            <person name="Gujja S."/>
            <person name="Hansen M."/>
            <person name="Howarth C."/>
            <person name="Imamovic A."/>
            <person name="Ireland A."/>
            <person name="Larimer J."/>
            <person name="McCowan C."/>
            <person name="Murphy C."/>
            <person name="Pearson M."/>
            <person name="Poon T.W."/>
            <person name="Priest M."/>
            <person name="Roberts A."/>
            <person name="Saif S."/>
            <person name="Shea T."/>
            <person name="Sisk P."/>
            <person name="Sykes S."/>
            <person name="Wortman J."/>
            <person name="Nusbaum C."/>
            <person name="Birren B."/>
        </authorList>
    </citation>
    <scope>NUCLEOTIDE SEQUENCE [LARGE SCALE GENOMIC DNA]</scope>
    <source>
        <strain evidence="7 8">CBS 101466</strain>
    </source>
</reference>
<dbReference type="OrthoDB" id="4521223at2759"/>
<keyword evidence="3 6" id="KW-1133">Transmembrane helix</keyword>
<feature type="compositionally biased region" description="Low complexity" evidence="5">
    <location>
        <begin position="318"/>
        <end position="327"/>
    </location>
</feature>
<dbReference type="InterPro" id="IPR007568">
    <property type="entry name" value="RTA1"/>
</dbReference>
<dbReference type="Pfam" id="PF04479">
    <property type="entry name" value="RTA1"/>
    <property type="match status" value="1"/>
</dbReference>
<evidence type="ECO:0000313" key="8">
    <source>
        <dbReference type="Proteomes" id="UP000030752"/>
    </source>
</evidence>
<feature type="transmembrane region" description="Helical" evidence="6">
    <location>
        <begin position="91"/>
        <end position="117"/>
    </location>
</feature>
<feature type="transmembrane region" description="Helical" evidence="6">
    <location>
        <begin position="129"/>
        <end position="152"/>
    </location>
</feature>
<dbReference type="GO" id="GO:0005886">
    <property type="term" value="C:plasma membrane"/>
    <property type="evidence" value="ECO:0007669"/>
    <property type="project" value="TreeGrafter"/>
</dbReference>
<evidence type="ECO:0000256" key="6">
    <source>
        <dbReference type="SAM" id="Phobius"/>
    </source>
</evidence>
<dbReference type="EMBL" id="KB822718">
    <property type="protein sequence ID" value="ETN43681.1"/>
    <property type="molecule type" value="Genomic_DNA"/>
</dbReference>
<dbReference type="InParanoid" id="W2S4Q0"/>
<sequence length="383" mass="42084">MSDVDTCSEVSDRCPVSESLYGYRPNLPVNATLGVGFAIFAVLQLASLCCFRVRTWSFSITLAIGTILEVLGYGGRVIMNDNPFSTVGVSAQLIALIVAPSFVAAAISVTFKHIIVYCGAQYSWIRPRFIPWVMIGTDFLGIVIQFLGASMLAMEVTKDEPDPDKVDLGNNVIIFGVVFQAVIMALCGSYMLHFWHRIRRAHHHSSPSSTSTTRISSSSTPHLARKFRTFLYALSASFLAILIRCIYRCVEMISGWGSELMREEVAFLVLDGAMVFVAVVLLTVWQPGVWFEGMMRKGKKGARDGKREEVGGEEEGMEVPLYQQPQQQQPPPRYNPQQAYQGGQWSGVAPASASAPGEGEGEAQAYYDPPVVQRLGQGGYSRV</sequence>
<keyword evidence="2 6" id="KW-0812">Transmembrane</keyword>
<dbReference type="Proteomes" id="UP000030752">
    <property type="component" value="Unassembled WGS sequence"/>
</dbReference>
<proteinExistence type="predicted"/>
<evidence type="ECO:0000313" key="7">
    <source>
        <dbReference type="EMBL" id="ETN43681.1"/>
    </source>
</evidence>
<feature type="transmembrane region" description="Helical" evidence="6">
    <location>
        <begin position="267"/>
        <end position="291"/>
    </location>
</feature>
<evidence type="ECO:0008006" key="9">
    <source>
        <dbReference type="Google" id="ProtNLM"/>
    </source>
</evidence>
<feature type="compositionally biased region" description="Basic and acidic residues" evidence="5">
    <location>
        <begin position="301"/>
        <end position="310"/>
    </location>
</feature>
<dbReference type="eggNOG" id="ENOG502QU4U">
    <property type="taxonomic scope" value="Eukaryota"/>
</dbReference>
<dbReference type="VEuPathDB" id="FungiDB:HMPREF1541_02840"/>
<organism evidence="7 8">
    <name type="scientific">Cyphellophora europaea (strain CBS 101466)</name>
    <name type="common">Phialophora europaea</name>
    <dbReference type="NCBI Taxonomy" id="1220924"/>
    <lineage>
        <taxon>Eukaryota</taxon>
        <taxon>Fungi</taxon>
        <taxon>Dikarya</taxon>
        <taxon>Ascomycota</taxon>
        <taxon>Pezizomycotina</taxon>
        <taxon>Eurotiomycetes</taxon>
        <taxon>Chaetothyriomycetidae</taxon>
        <taxon>Chaetothyriales</taxon>
        <taxon>Cyphellophoraceae</taxon>
        <taxon>Cyphellophora</taxon>
    </lineage>
</organism>
<comment type="subcellular location">
    <subcellularLocation>
        <location evidence="1">Membrane</location>
        <topology evidence="1">Multi-pass membrane protein</topology>
    </subcellularLocation>
</comment>
<evidence type="ECO:0000256" key="4">
    <source>
        <dbReference type="ARBA" id="ARBA00023136"/>
    </source>
</evidence>
<keyword evidence="4 6" id="KW-0472">Membrane</keyword>
<evidence type="ECO:0000256" key="5">
    <source>
        <dbReference type="SAM" id="MobiDB-lite"/>
    </source>
</evidence>
<keyword evidence="8" id="KW-1185">Reference proteome</keyword>
<feature type="transmembrane region" description="Helical" evidence="6">
    <location>
        <begin position="229"/>
        <end position="247"/>
    </location>
</feature>
<dbReference type="FunCoup" id="W2S4Q0">
    <property type="interactions" value="31"/>
</dbReference>
<feature type="transmembrane region" description="Helical" evidence="6">
    <location>
        <begin position="172"/>
        <end position="192"/>
    </location>
</feature>
<name>W2S4Q0_CYPE1</name>
<dbReference type="PANTHER" id="PTHR31465">
    <property type="entry name" value="PROTEIN RTA1-RELATED"/>
    <property type="match status" value="1"/>
</dbReference>
<feature type="transmembrane region" description="Helical" evidence="6">
    <location>
        <begin position="58"/>
        <end position="79"/>
    </location>
</feature>
<feature type="region of interest" description="Disordered" evidence="5">
    <location>
        <begin position="301"/>
        <end position="383"/>
    </location>
</feature>
<dbReference type="AlphaFoldDB" id="W2S4Q0"/>
<accession>W2S4Q0</accession>
<protein>
    <recommendedName>
        <fullName evidence="9">RTA1 domain protein</fullName>
    </recommendedName>
</protein>
<gene>
    <name evidence="7" type="ORF">HMPREF1541_02840</name>
</gene>
<dbReference type="STRING" id="1220924.W2S4Q0"/>
<dbReference type="PANTHER" id="PTHR31465:SF8">
    <property type="entry name" value="DOMAIN PROTEIN, PUTATIVE (AFU_ORTHOLOGUE AFUA_6G14140)-RELATED"/>
    <property type="match status" value="1"/>
</dbReference>
<dbReference type="RefSeq" id="XP_008715417.1">
    <property type="nucleotide sequence ID" value="XM_008717195.1"/>
</dbReference>
<dbReference type="GO" id="GO:0000324">
    <property type="term" value="C:fungal-type vacuole"/>
    <property type="evidence" value="ECO:0007669"/>
    <property type="project" value="TreeGrafter"/>
</dbReference>
<dbReference type="GeneID" id="19970179"/>
<evidence type="ECO:0000256" key="1">
    <source>
        <dbReference type="ARBA" id="ARBA00004141"/>
    </source>
</evidence>
<dbReference type="HOGENOM" id="CLU_033465_6_1_1"/>